<feature type="domain" description="Vitamin K epoxide reductase" evidence="12">
    <location>
        <begin position="57"/>
        <end position="198"/>
    </location>
</feature>
<evidence type="ECO:0000256" key="4">
    <source>
        <dbReference type="ARBA" id="ARBA00022719"/>
    </source>
</evidence>
<gene>
    <name evidence="13" type="ORF">C6V83_16155</name>
</gene>
<dbReference type="CDD" id="cd12922">
    <property type="entry name" value="VKOR_5"/>
    <property type="match status" value="1"/>
</dbReference>
<evidence type="ECO:0000256" key="1">
    <source>
        <dbReference type="ARBA" id="ARBA00004141"/>
    </source>
</evidence>
<evidence type="ECO:0000259" key="12">
    <source>
        <dbReference type="SMART" id="SM00756"/>
    </source>
</evidence>
<evidence type="ECO:0000256" key="5">
    <source>
        <dbReference type="ARBA" id="ARBA00022989"/>
    </source>
</evidence>
<dbReference type="Gene3D" id="1.20.1440.130">
    <property type="entry name" value="VKOR domain"/>
    <property type="match status" value="1"/>
</dbReference>
<keyword evidence="7 11" id="KW-0472">Membrane</keyword>
<dbReference type="KEGG" id="git:C6V83_16155"/>
<sequence length="239" mass="25288">MTSGETRPEDEVSQADPVSAGSSADTSPVTAAPSDDGAAAVAPSDGGGALGAPRPVGVVSAWVLLVCGILGLVASATLTIERIELLINPAFDPSCNFSPILSCGSVMVTDQARFFGFPNPLLGLPAFAVIIVTAVLSVGRVSLPRWYWIGQTLGTALGFVFVNYLAFQSIYRIGALCPYCMVVWAVTPIVLVLSLSRALGDGPRGQIIRDASWMVLAFWYLVVIIAAGERFWDYWVSLF</sequence>
<name>A0A2S0KIQ1_9ACTN</name>
<organism evidence="13 14">
    <name type="scientific">Gordonia iterans</name>
    <dbReference type="NCBI Taxonomy" id="1004901"/>
    <lineage>
        <taxon>Bacteria</taxon>
        <taxon>Bacillati</taxon>
        <taxon>Actinomycetota</taxon>
        <taxon>Actinomycetes</taxon>
        <taxon>Mycobacteriales</taxon>
        <taxon>Gordoniaceae</taxon>
        <taxon>Gordonia</taxon>
    </lineage>
</organism>
<keyword evidence="9" id="KW-0676">Redox-active center</keyword>
<evidence type="ECO:0000256" key="6">
    <source>
        <dbReference type="ARBA" id="ARBA00023002"/>
    </source>
</evidence>
<dbReference type="OrthoDB" id="9783799at2"/>
<dbReference type="InterPro" id="IPR041714">
    <property type="entry name" value="VKOR_Actinobacteria"/>
</dbReference>
<dbReference type="GO" id="GO:0016020">
    <property type="term" value="C:membrane"/>
    <property type="evidence" value="ECO:0007669"/>
    <property type="project" value="UniProtKB-SubCell"/>
</dbReference>
<comment type="subcellular location">
    <subcellularLocation>
        <location evidence="1">Membrane</location>
        <topology evidence="1">Multi-pass membrane protein</topology>
    </subcellularLocation>
</comment>
<keyword evidence="4" id="KW-0874">Quinone</keyword>
<dbReference type="Pfam" id="PF07884">
    <property type="entry name" value="VKOR"/>
    <property type="match status" value="1"/>
</dbReference>
<evidence type="ECO:0000256" key="9">
    <source>
        <dbReference type="ARBA" id="ARBA00023284"/>
    </source>
</evidence>
<dbReference type="InterPro" id="IPR012932">
    <property type="entry name" value="VKOR"/>
</dbReference>
<dbReference type="AlphaFoldDB" id="A0A2S0KIQ1"/>
<keyword evidence="5 11" id="KW-1133">Transmembrane helix</keyword>
<evidence type="ECO:0000256" key="3">
    <source>
        <dbReference type="ARBA" id="ARBA00022692"/>
    </source>
</evidence>
<comment type="similarity">
    <text evidence="2">Belongs to the VKOR family.</text>
</comment>
<dbReference type="SMART" id="SM00756">
    <property type="entry name" value="VKc"/>
    <property type="match status" value="1"/>
</dbReference>
<proteinExistence type="inferred from homology"/>
<evidence type="ECO:0000256" key="10">
    <source>
        <dbReference type="SAM" id="MobiDB-lite"/>
    </source>
</evidence>
<feature type="compositionally biased region" description="Polar residues" evidence="10">
    <location>
        <begin position="20"/>
        <end position="29"/>
    </location>
</feature>
<reference evidence="13 14" key="1">
    <citation type="submission" date="2018-03" db="EMBL/GenBank/DDBJ databases">
        <title>Characteristics and genome of n-alkane degrading marine bacteria Gordonia iterans isolated from crude oil contaminated in Tae-an, South Korea.</title>
        <authorList>
            <person name="Lee S.-S."/>
            <person name="Kim H."/>
        </authorList>
    </citation>
    <scope>NUCLEOTIDE SEQUENCE [LARGE SCALE GENOMIC DNA]</scope>
    <source>
        <strain evidence="13 14">Co17</strain>
    </source>
</reference>
<dbReference type="InterPro" id="IPR038354">
    <property type="entry name" value="VKOR_sf"/>
</dbReference>
<keyword evidence="8" id="KW-1015">Disulfide bond</keyword>
<feature type="transmembrane region" description="Helical" evidence="11">
    <location>
        <begin position="59"/>
        <end position="80"/>
    </location>
</feature>
<dbReference type="GO" id="GO:0048038">
    <property type="term" value="F:quinone binding"/>
    <property type="evidence" value="ECO:0007669"/>
    <property type="project" value="UniProtKB-KW"/>
</dbReference>
<evidence type="ECO:0000256" key="2">
    <source>
        <dbReference type="ARBA" id="ARBA00006214"/>
    </source>
</evidence>
<dbReference type="Proteomes" id="UP000239814">
    <property type="component" value="Chromosome"/>
</dbReference>
<dbReference type="EMBL" id="CP027433">
    <property type="protein sequence ID" value="AVM01554.1"/>
    <property type="molecule type" value="Genomic_DNA"/>
</dbReference>
<evidence type="ECO:0000313" key="13">
    <source>
        <dbReference type="EMBL" id="AVM01554.1"/>
    </source>
</evidence>
<keyword evidence="6" id="KW-0560">Oxidoreductase</keyword>
<feature type="transmembrane region" description="Helical" evidence="11">
    <location>
        <begin position="121"/>
        <end position="140"/>
    </location>
</feature>
<keyword evidence="3 11" id="KW-0812">Transmembrane</keyword>
<protein>
    <recommendedName>
        <fullName evidence="12">Vitamin K epoxide reductase domain-containing protein</fullName>
    </recommendedName>
</protein>
<dbReference type="RefSeq" id="WP_105943258.1">
    <property type="nucleotide sequence ID" value="NZ_CP027433.1"/>
</dbReference>
<evidence type="ECO:0000256" key="7">
    <source>
        <dbReference type="ARBA" id="ARBA00023136"/>
    </source>
</evidence>
<evidence type="ECO:0000313" key="14">
    <source>
        <dbReference type="Proteomes" id="UP000239814"/>
    </source>
</evidence>
<feature type="transmembrane region" description="Helical" evidence="11">
    <location>
        <begin position="211"/>
        <end position="232"/>
    </location>
</feature>
<feature type="compositionally biased region" description="Low complexity" evidence="10">
    <location>
        <begin position="31"/>
        <end position="43"/>
    </location>
</feature>
<evidence type="ECO:0000256" key="8">
    <source>
        <dbReference type="ARBA" id="ARBA00023157"/>
    </source>
</evidence>
<feature type="compositionally biased region" description="Basic and acidic residues" evidence="10">
    <location>
        <begin position="1"/>
        <end position="10"/>
    </location>
</feature>
<feature type="transmembrane region" description="Helical" evidence="11">
    <location>
        <begin position="179"/>
        <end position="199"/>
    </location>
</feature>
<dbReference type="GO" id="GO:0016491">
    <property type="term" value="F:oxidoreductase activity"/>
    <property type="evidence" value="ECO:0007669"/>
    <property type="project" value="UniProtKB-KW"/>
</dbReference>
<keyword evidence="14" id="KW-1185">Reference proteome</keyword>
<feature type="region of interest" description="Disordered" evidence="10">
    <location>
        <begin position="1"/>
        <end position="43"/>
    </location>
</feature>
<feature type="transmembrane region" description="Helical" evidence="11">
    <location>
        <begin position="146"/>
        <end position="167"/>
    </location>
</feature>
<evidence type="ECO:0000256" key="11">
    <source>
        <dbReference type="SAM" id="Phobius"/>
    </source>
</evidence>
<accession>A0A2S0KIQ1</accession>